<evidence type="ECO:0000313" key="2">
    <source>
        <dbReference type="Proteomes" id="UP000616885"/>
    </source>
</evidence>
<sequence length="103" mass="11745">MRPEGSPTSFSDFILDDLLVDNFLLLHLLVCRWRRNTAQSANGLDSWIRMNSHALVTLGRIRRRDCGIRCIACGRPTHERLEINEARQIEVAARTGSHHAEIP</sequence>
<evidence type="ECO:0000313" key="1">
    <source>
        <dbReference type="EMBL" id="KAF9759317.1"/>
    </source>
</evidence>
<dbReference type="EMBL" id="JADCTT010000001">
    <property type="protein sequence ID" value="KAF9759317.1"/>
    <property type="molecule type" value="Genomic_DNA"/>
</dbReference>
<dbReference type="AlphaFoldDB" id="A0A8H7NNG6"/>
<dbReference type="Proteomes" id="UP000616885">
    <property type="component" value="Unassembled WGS sequence"/>
</dbReference>
<reference evidence="1" key="1">
    <citation type="submission" date="2020-10" db="EMBL/GenBank/DDBJ databases">
        <title>High-Quality Genome Resource of Clonostachys rosea strain S41 by Oxford Nanopore Long-Read Sequencing.</title>
        <authorList>
            <person name="Wang H."/>
        </authorList>
    </citation>
    <scope>NUCLEOTIDE SEQUENCE</scope>
    <source>
        <strain evidence="1">S41</strain>
    </source>
</reference>
<proteinExistence type="predicted"/>
<gene>
    <name evidence="1" type="ORF">IM811_001011</name>
</gene>
<protein>
    <submittedName>
        <fullName evidence="1">Uncharacterized protein</fullName>
    </submittedName>
</protein>
<comment type="caution">
    <text evidence="1">The sequence shown here is derived from an EMBL/GenBank/DDBJ whole genome shotgun (WGS) entry which is preliminary data.</text>
</comment>
<accession>A0A8H7NNG6</accession>
<name>A0A8H7NNG6_BIOOC</name>
<organism evidence="1 2">
    <name type="scientific">Bionectria ochroleuca</name>
    <name type="common">Gliocladium roseum</name>
    <dbReference type="NCBI Taxonomy" id="29856"/>
    <lineage>
        <taxon>Eukaryota</taxon>
        <taxon>Fungi</taxon>
        <taxon>Dikarya</taxon>
        <taxon>Ascomycota</taxon>
        <taxon>Pezizomycotina</taxon>
        <taxon>Sordariomycetes</taxon>
        <taxon>Hypocreomycetidae</taxon>
        <taxon>Hypocreales</taxon>
        <taxon>Bionectriaceae</taxon>
        <taxon>Clonostachys</taxon>
    </lineage>
</organism>